<dbReference type="Gene3D" id="1.10.10.200">
    <property type="match status" value="1"/>
</dbReference>
<proteinExistence type="inferred from homology"/>
<dbReference type="InterPro" id="IPR048300">
    <property type="entry name" value="TACO1_YebC-like_2nd/3rd_dom"/>
</dbReference>
<dbReference type="OrthoDB" id="2017544at2759"/>
<protein>
    <submittedName>
        <fullName evidence="4">Putative transcriptional regulatory protein</fullName>
    </submittedName>
</protein>
<dbReference type="InterPro" id="IPR029072">
    <property type="entry name" value="YebC-like"/>
</dbReference>
<name>A0A1E5RV49_HANUV</name>
<keyword evidence="5" id="KW-1185">Reference proteome</keyword>
<dbReference type="InterPro" id="IPR026564">
    <property type="entry name" value="Transcrip_reg_TACO1-like_dom3"/>
</dbReference>
<dbReference type="GO" id="GO:0005739">
    <property type="term" value="C:mitochondrion"/>
    <property type="evidence" value="ECO:0007669"/>
    <property type="project" value="TreeGrafter"/>
</dbReference>
<organism evidence="4 5">
    <name type="scientific">Hanseniaspora uvarum</name>
    <name type="common">Yeast</name>
    <name type="synonym">Kloeckera apiculata</name>
    <dbReference type="NCBI Taxonomy" id="29833"/>
    <lineage>
        <taxon>Eukaryota</taxon>
        <taxon>Fungi</taxon>
        <taxon>Dikarya</taxon>
        <taxon>Ascomycota</taxon>
        <taxon>Saccharomycotina</taxon>
        <taxon>Saccharomycetes</taxon>
        <taxon>Saccharomycodales</taxon>
        <taxon>Saccharomycodaceae</taxon>
        <taxon>Hanseniaspora</taxon>
    </lineage>
</organism>
<dbReference type="InterPro" id="IPR049083">
    <property type="entry name" value="TACO1_YebC_N"/>
</dbReference>
<evidence type="ECO:0000313" key="5">
    <source>
        <dbReference type="Proteomes" id="UP000095358"/>
    </source>
</evidence>
<comment type="similarity">
    <text evidence="1">Belongs to the TACO1 family.</text>
</comment>
<evidence type="ECO:0000313" key="4">
    <source>
        <dbReference type="EMBL" id="OEJ90563.1"/>
    </source>
</evidence>
<reference evidence="5" key="1">
    <citation type="journal article" date="2016" name="Genome Announc.">
        <title>Genome sequences of three species of Hanseniaspora isolated from spontaneous wine fermentations.</title>
        <authorList>
            <person name="Sternes P.R."/>
            <person name="Lee D."/>
            <person name="Kutyna D.R."/>
            <person name="Borneman A.R."/>
        </authorList>
    </citation>
    <scope>NUCLEOTIDE SEQUENCE [LARGE SCALE GENOMIC DNA]</scope>
    <source>
        <strain evidence="5">AWRI3580</strain>
    </source>
</reference>
<dbReference type="Gene3D" id="3.30.70.980">
    <property type="match status" value="2"/>
</dbReference>
<dbReference type="AlphaFoldDB" id="A0A1E5RV49"/>
<sequence length="285" mass="32345">MFKQTNTLLFKNSSKLTAGHAKWQNIMHRKSAQDKLKGAASMKYVQMMTMAIKENNNDFNVSSNTELKSVMERAAQANVPKKILLNVIDKFKNKDAAKSEYKQYIFPVIGKNGISIIYDIFTDNPLSVRSGISTAVKNLEGSVNPQALHFFEKQGEIIMECNKKNLEDMDDDQSNEFLEDITMALIEKDIEFEDVEYAVQDNNVLSLKVICKDDSVHKTFKSLKEMQDDIDCKVLSSDVIYKASNTININQDENSSLLKGARRCLKASEDIPDLKALYVNFKVEE</sequence>
<dbReference type="InterPro" id="IPR017856">
    <property type="entry name" value="Integrase-like_N"/>
</dbReference>
<comment type="caution">
    <text evidence="4">The sequence shown here is derived from an EMBL/GenBank/DDBJ whole genome shotgun (WGS) entry which is preliminary data.</text>
</comment>
<dbReference type="STRING" id="29833.A0A1E5RV49"/>
<feature type="domain" description="TACO1/YebC-like N-terminal" evidence="3">
    <location>
        <begin position="22"/>
        <end position="93"/>
    </location>
</feature>
<dbReference type="PANTHER" id="PTHR12532">
    <property type="entry name" value="TRANSLATIONAL ACTIVATOR OF CYTOCHROME C OXIDASE 1"/>
    <property type="match status" value="1"/>
</dbReference>
<dbReference type="PANTHER" id="PTHR12532:SF0">
    <property type="entry name" value="TRANSLATIONAL ACTIVATOR OF CYTOCHROME C OXIDASE 1"/>
    <property type="match status" value="1"/>
</dbReference>
<dbReference type="Pfam" id="PF20772">
    <property type="entry name" value="TACO1_YebC_N"/>
    <property type="match status" value="1"/>
</dbReference>
<dbReference type="EMBL" id="LPNN01000003">
    <property type="protein sequence ID" value="OEJ90563.1"/>
    <property type="molecule type" value="Genomic_DNA"/>
</dbReference>
<dbReference type="Proteomes" id="UP000095358">
    <property type="component" value="Unassembled WGS sequence"/>
</dbReference>
<evidence type="ECO:0000259" key="3">
    <source>
        <dbReference type="Pfam" id="PF20772"/>
    </source>
</evidence>
<accession>A0A1E5RV49</accession>
<gene>
    <name evidence="4" type="ORF">AWRI3580_g1477</name>
</gene>
<evidence type="ECO:0000259" key="2">
    <source>
        <dbReference type="Pfam" id="PF01709"/>
    </source>
</evidence>
<dbReference type="VEuPathDB" id="FungiDB:AWRI3580_g1477"/>
<feature type="domain" description="TACO1/YebC-like second and third" evidence="2">
    <location>
        <begin position="101"/>
        <end position="281"/>
    </location>
</feature>
<dbReference type="InterPro" id="IPR002876">
    <property type="entry name" value="Transcrip_reg_TACO1-like"/>
</dbReference>
<dbReference type="Pfam" id="PF01709">
    <property type="entry name" value="Transcrip_reg"/>
    <property type="match status" value="1"/>
</dbReference>
<dbReference type="SUPFAM" id="SSF75625">
    <property type="entry name" value="YebC-like"/>
    <property type="match status" value="1"/>
</dbReference>
<evidence type="ECO:0000256" key="1">
    <source>
        <dbReference type="ARBA" id="ARBA00008724"/>
    </source>
</evidence>